<dbReference type="InterPro" id="IPR036388">
    <property type="entry name" value="WH-like_DNA-bd_sf"/>
</dbReference>
<dbReference type="InterPro" id="IPR016032">
    <property type="entry name" value="Sig_transdc_resp-reg_C-effctor"/>
</dbReference>
<protein>
    <submittedName>
        <fullName evidence="9">Two component transcriptional regulator, LuxR family</fullName>
    </submittedName>
</protein>
<gene>
    <name evidence="9" type="ORF">SAMN05216325_12110</name>
</gene>
<dbReference type="Gene3D" id="1.10.10.10">
    <property type="entry name" value="Winged helix-like DNA-binding domain superfamily/Winged helix DNA-binding domain"/>
    <property type="match status" value="1"/>
</dbReference>
<dbReference type="InterPro" id="IPR000792">
    <property type="entry name" value="Tscrpt_reg_LuxR_C"/>
</dbReference>
<dbReference type="SMART" id="SM00448">
    <property type="entry name" value="REC"/>
    <property type="match status" value="1"/>
</dbReference>
<dbReference type="Pfam" id="PF00196">
    <property type="entry name" value="GerE"/>
    <property type="match status" value="1"/>
</dbReference>
<dbReference type="SMART" id="SM00421">
    <property type="entry name" value="HTH_LUXR"/>
    <property type="match status" value="1"/>
</dbReference>
<sequence length="210" mass="23390">MTDAYTAFIIDDDAAVRHSLMLMIEQEGIPVRVFDSAEAFLDEYSLHDKGCIIVDIHMPGMDGLRLQEILQNRQCTLPIIFLTGFGTIPQSVKAMKAGALDFLTKPIARTELVAGIRSAFSECEKQMRASKHNRKAKSFFLKLTEREKEVMALVVQGLANKEIAALLSISHRTVEIHRKNIMRKSGVANLLELVQLVNDSGADEYNLSNG</sequence>
<dbReference type="AlphaFoldDB" id="A0A1H8H1A0"/>
<evidence type="ECO:0000256" key="4">
    <source>
        <dbReference type="ARBA" id="ARBA00023125"/>
    </source>
</evidence>
<evidence type="ECO:0000259" key="7">
    <source>
        <dbReference type="PROSITE" id="PS50043"/>
    </source>
</evidence>
<dbReference type="GO" id="GO:0006355">
    <property type="term" value="P:regulation of DNA-templated transcription"/>
    <property type="evidence" value="ECO:0007669"/>
    <property type="project" value="InterPro"/>
</dbReference>
<evidence type="ECO:0000313" key="9">
    <source>
        <dbReference type="EMBL" id="SEN50013.1"/>
    </source>
</evidence>
<dbReference type="PROSITE" id="PS50110">
    <property type="entry name" value="RESPONSE_REGULATORY"/>
    <property type="match status" value="1"/>
</dbReference>
<dbReference type="Pfam" id="PF00072">
    <property type="entry name" value="Response_reg"/>
    <property type="match status" value="1"/>
</dbReference>
<dbReference type="Gene3D" id="3.40.50.2300">
    <property type="match status" value="1"/>
</dbReference>
<dbReference type="FunFam" id="3.40.50.2300:FF:000018">
    <property type="entry name" value="DNA-binding transcriptional regulator NtrC"/>
    <property type="match status" value="1"/>
</dbReference>
<evidence type="ECO:0000313" key="10">
    <source>
        <dbReference type="Proteomes" id="UP000199459"/>
    </source>
</evidence>
<keyword evidence="2" id="KW-0902">Two-component regulatory system</keyword>
<dbReference type="PROSITE" id="PS50043">
    <property type="entry name" value="HTH_LUXR_2"/>
    <property type="match status" value="1"/>
</dbReference>
<dbReference type="CDD" id="cd17537">
    <property type="entry name" value="REC_FixJ"/>
    <property type="match status" value="1"/>
</dbReference>
<evidence type="ECO:0000256" key="5">
    <source>
        <dbReference type="ARBA" id="ARBA00023163"/>
    </source>
</evidence>
<dbReference type="SUPFAM" id="SSF52172">
    <property type="entry name" value="CheY-like"/>
    <property type="match status" value="1"/>
</dbReference>
<dbReference type="PANTHER" id="PTHR43214:SF44">
    <property type="entry name" value="TWO-COMPONENT RESPONSE REGULATOR"/>
    <property type="match status" value="1"/>
</dbReference>
<evidence type="ECO:0000259" key="8">
    <source>
        <dbReference type="PROSITE" id="PS50110"/>
    </source>
</evidence>
<dbReference type="GO" id="GO:0003677">
    <property type="term" value="F:DNA binding"/>
    <property type="evidence" value="ECO:0007669"/>
    <property type="project" value="UniProtKB-KW"/>
</dbReference>
<keyword evidence="4" id="KW-0238">DNA-binding</keyword>
<organism evidence="9 10">
    <name type="scientific">Nitrosomonas marina</name>
    <dbReference type="NCBI Taxonomy" id="917"/>
    <lineage>
        <taxon>Bacteria</taxon>
        <taxon>Pseudomonadati</taxon>
        <taxon>Pseudomonadota</taxon>
        <taxon>Betaproteobacteria</taxon>
        <taxon>Nitrosomonadales</taxon>
        <taxon>Nitrosomonadaceae</taxon>
        <taxon>Nitrosomonas</taxon>
    </lineage>
</organism>
<feature type="domain" description="Response regulatory" evidence="8">
    <location>
        <begin position="6"/>
        <end position="120"/>
    </location>
</feature>
<dbReference type="SUPFAM" id="SSF46894">
    <property type="entry name" value="C-terminal effector domain of the bipartite response regulators"/>
    <property type="match status" value="1"/>
</dbReference>
<dbReference type="STRING" id="917.SAMN05216326_101142"/>
<accession>A0A1H8H1A0</accession>
<proteinExistence type="predicted"/>
<dbReference type="EMBL" id="FOCP01000021">
    <property type="protein sequence ID" value="SEN50013.1"/>
    <property type="molecule type" value="Genomic_DNA"/>
</dbReference>
<dbReference type="InterPro" id="IPR039420">
    <property type="entry name" value="WalR-like"/>
</dbReference>
<name>A0A1H8H1A0_9PROT</name>
<dbReference type="InterPro" id="IPR001789">
    <property type="entry name" value="Sig_transdc_resp-reg_receiver"/>
</dbReference>
<dbReference type="PANTHER" id="PTHR43214">
    <property type="entry name" value="TWO-COMPONENT RESPONSE REGULATOR"/>
    <property type="match status" value="1"/>
</dbReference>
<reference evidence="9 10" key="1">
    <citation type="submission" date="2016-10" db="EMBL/GenBank/DDBJ databases">
        <authorList>
            <person name="de Groot N.N."/>
        </authorList>
    </citation>
    <scope>NUCLEOTIDE SEQUENCE [LARGE SCALE GENOMIC DNA]</scope>
    <source>
        <strain evidence="9 10">Nm22</strain>
    </source>
</reference>
<keyword evidence="5" id="KW-0804">Transcription</keyword>
<dbReference type="RefSeq" id="WP_090633710.1">
    <property type="nucleotide sequence ID" value="NZ_FOCP01000021.1"/>
</dbReference>
<keyword evidence="3" id="KW-0805">Transcription regulation</keyword>
<evidence type="ECO:0000256" key="3">
    <source>
        <dbReference type="ARBA" id="ARBA00023015"/>
    </source>
</evidence>
<feature type="domain" description="HTH luxR-type" evidence="7">
    <location>
        <begin position="136"/>
        <end position="201"/>
    </location>
</feature>
<feature type="modified residue" description="4-aspartylphosphate" evidence="6">
    <location>
        <position position="55"/>
    </location>
</feature>
<dbReference type="InterPro" id="IPR011006">
    <property type="entry name" value="CheY-like_superfamily"/>
</dbReference>
<evidence type="ECO:0000256" key="1">
    <source>
        <dbReference type="ARBA" id="ARBA00022553"/>
    </source>
</evidence>
<keyword evidence="1 6" id="KW-0597">Phosphoprotein</keyword>
<dbReference type="PROSITE" id="PS00622">
    <property type="entry name" value="HTH_LUXR_1"/>
    <property type="match status" value="1"/>
</dbReference>
<dbReference type="Proteomes" id="UP000199459">
    <property type="component" value="Unassembled WGS sequence"/>
</dbReference>
<evidence type="ECO:0000256" key="6">
    <source>
        <dbReference type="PROSITE-ProRule" id="PRU00169"/>
    </source>
</evidence>
<dbReference type="GO" id="GO:0000160">
    <property type="term" value="P:phosphorelay signal transduction system"/>
    <property type="evidence" value="ECO:0007669"/>
    <property type="project" value="UniProtKB-KW"/>
</dbReference>
<dbReference type="PRINTS" id="PR00038">
    <property type="entry name" value="HTHLUXR"/>
</dbReference>
<dbReference type="CDD" id="cd06170">
    <property type="entry name" value="LuxR_C_like"/>
    <property type="match status" value="1"/>
</dbReference>
<dbReference type="OrthoDB" id="9802186at2"/>
<evidence type="ECO:0000256" key="2">
    <source>
        <dbReference type="ARBA" id="ARBA00023012"/>
    </source>
</evidence>